<feature type="compositionally biased region" description="Basic and acidic residues" evidence="1">
    <location>
        <begin position="562"/>
        <end position="573"/>
    </location>
</feature>
<feature type="compositionally biased region" description="Polar residues" evidence="1">
    <location>
        <begin position="293"/>
        <end position="306"/>
    </location>
</feature>
<sequence>MYWACISFTKYPVCIRSFGFVSQTSQKHIVETMNWTEGGLQRHSRGRGFNPLIPKQKEFFARARLKLQEHAAGSSTSVSSIPPNRLDSGHQQRQKTTRERSSSIHSRSSHSSHGLPKKIRKDYRAVSRSSHSSRSSRLAAQGKASLSQNTQNRLAKNPNSSSPTPALSAAGKDPIPRSPNAAINDLDSKRRDLLLRGDWVSIGLQKSLPIKFPLHPSSPKNPKWGFGRRDVRSGEPMQSYGASRIRHKKLATDSSTDASRPANQMRIKIGSQDIHLGTSNETRSLRGPRKRSPSQWASGNRGSPKSSPYFHGRTFREAYVSHPSESKYSLHSLRSDGHLSSPRRRPLRNSLQSTSSPWTGSSHIEPEAVEDGHRASHVERSLFQPPEPQNQIFPETSSPLVHHPKPRRIARILQYQESQSPSSDGGQASVRAQVGQGHHFGITSSEGGQNDQWRSFITSPRRQSDISALQASGDSPSTHPKISPGISMEQPPRQTPREIPSRIYEYMHTNGSMEKSGSVGPAWGSPETVFSDWPPIEEEAVNSMSFHSSPSYVDPDCSESGLRGEHDGFEHRRTDNSEFVGSHTHQGVHYDHLADATKEDNTQRGGYRVSAGEVDEPNHLDSQDTGRDVSATPSSPSAPMAKLAESTHLQPDANEDVAWMTFLNSEVDDSDEVLQNAFDEATYETSRAIQPCDDSEEIDGDRAIAAVDGHVETVATCGSSTYSEQSIVETSPVRSGLTVAIPSTIASDQTVEGPSCLPTIFEGLESCGSSDSTEVQSELPAADTALHDNASIVAQPSEPAVSEAASPSPRILRQQVLWCSSACMRHLEDEGVLERRQRPGEPTFGPYLITIATPLMTDLDRTGARKPETFA</sequence>
<feature type="region of interest" description="Disordered" evidence="1">
    <location>
        <begin position="71"/>
        <end position="184"/>
    </location>
</feature>
<name>A0A3N2Q3T7_SODAK</name>
<keyword evidence="3" id="KW-1185">Reference proteome</keyword>
<feature type="compositionally biased region" description="Polar residues" evidence="1">
    <location>
        <begin position="73"/>
        <end position="82"/>
    </location>
</feature>
<feature type="compositionally biased region" description="Polar residues" evidence="1">
    <location>
        <begin position="349"/>
        <end position="362"/>
    </location>
</feature>
<feature type="region of interest" description="Disordered" evidence="1">
    <location>
        <begin position="323"/>
        <end position="364"/>
    </location>
</feature>
<feature type="compositionally biased region" description="Polar residues" evidence="1">
    <location>
        <begin position="252"/>
        <end position="262"/>
    </location>
</feature>
<organism evidence="2 3">
    <name type="scientific">Sodiomyces alkalinus (strain CBS 110278 / VKM F-3762 / F11)</name>
    <name type="common">Alkaliphilic filamentous fungus</name>
    <dbReference type="NCBI Taxonomy" id="1314773"/>
    <lineage>
        <taxon>Eukaryota</taxon>
        <taxon>Fungi</taxon>
        <taxon>Dikarya</taxon>
        <taxon>Ascomycota</taxon>
        <taxon>Pezizomycotina</taxon>
        <taxon>Sordariomycetes</taxon>
        <taxon>Hypocreomycetidae</taxon>
        <taxon>Glomerellales</taxon>
        <taxon>Plectosphaerellaceae</taxon>
        <taxon>Sodiomyces</taxon>
    </lineage>
</organism>
<feature type="region of interest" description="Disordered" evidence="1">
    <location>
        <begin position="461"/>
        <end position="496"/>
    </location>
</feature>
<evidence type="ECO:0000313" key="3">
    <source>
        <dbReference type="Proteomes" id="UP000272025"/>
    </source>
</evidence>
<feature type="compositionally biased region" description="Low complexity" evidence="1">
    <location>
        <begin position="630"/>
        <end position="641"/>
    </location>
</feature>
<feature type="compositionally biased region" description="Polar residues" evidence="1">
    <location>
        <begin position="144"/>
        <end position="165"/>
    </location>
</feature>
<accession>A0A3N2Q3T7</accession>
<feature type="compositionally biased region" description="Basic and acidic residues" evidence="1">
    <location>
        <begin position="616"/>
        <end position="627"/>
    </location>
</feature>
<feature type="compositionally biased region" description="Low complexity" evidence="1">
    <location>
        <begin position="127"/>
        <end position="137"/>
    </location>
</feature>
<reference evidence="2 3" key="1">
    <citation type="journal article" date="2018" name="Mol. Ecol.">
        <title>The obligate alkalophilic soda-lake fungus Sodiomyces alkalinus has shifted to a protein diet.</title>
        <authorList>
            <person name="Grum-Grzhimaylo A.A."/>
            <person name="Falkoski D.L."/>
            <person name="van den Heuvel J."/>
            <person name="Valero-Jimenez C.A."/>
            <person name="Min B."/>
            <person name="Choi I.G."/>
            <person name="Lipzen A."/>
            <person name="Daum C.G."/>
            <person name="Aanen D.K."/>
            <person name="Tsang A."/>
            <person name="Henrissat B."/>
            <person name="Bilanenko E.N."/>
            <person name="de Vries R.P."/>
            <person name="van Kan J.A.L."/>
            <person name="Grigoriev I.V."/>
            <person name="Debets A.J.M."/>
        </authorList>
    </citation>
    <scope>NUCLEOTIDE SEQUENCE [LARGE SCALE GENOMIC DNA]</scope>
    <source>
        <strain evidence="2 3">F11</strain>
    </source>
</reference>
<proteinExistence type="predicted"/>
<feature type="region of interest" description="Disordered" evidence="1">
    <location>
        <begin position="212"/>
        <end position="310"/>
    </location>
</feature>
<evidence type="ECO:0000313" key="2">
    <source>
        <dbReference type="EMBL" id="ROT41434.1"/>
    </source>
</evidence>
<gene>
    <name evidence="2" type="ORF">SODALDRAFT_377107</name>
</gene>
<protein>
    <submittedName>
        <fullName evidence="2">Uncharacterized protein</fullName>
    </submittedName>
</protein>
<dbReference type="GeneID" id="39583363"/>
<feature type="region of interest" description="Disordered" evidence="1">
    <location>
        <begin position="544"/>
        <end position="573"/>
    </location>
</feature>
<dbReference type="AlphaFoldDB" id="A0A3N2Q3T7"/>
<feature type="compositionally biased region" description="Polar residues" evidence="1">
    <location>
        <begin position="461"/>
        <end position="480"/>
    </location>
</feature>
<dbReference type="RefSeq" id="XP_028469240.1">
    <property type="nucleotide sequence ID" value="XM_028614886.1"/>
</dbReference>
<dbReference type="EMBL" id="ML119052">
    <property type="protein sequence ID" value="ROT41434.1"/>
    <property type="molecule type" value="Genomic_DNA"/>
</dbReference>
<dbReference type="OrthoDB" id="5426563at2759"/>
<feature type="compositionally biased region" description="Basic residues" evidence="1">
    <location>
        <begin position="107"/>
        <end position="121"/>
    </location>
</feature>
<feature type="region of interest" description="Disordered" evidence="1">
    <location>
        <begin position="598"/>
        <end position="650"/>
    </location>
</feature>
<dbReference type="Proteomes" id="UP000272025">
    <property type="component" value="Unassembled WGS sequence"/>
</dbReference>
<evidence type="ECO:0000256" key="1">
    <source>
        <dbReference type="SAM" id="MobiDB-lite"/>
    </source>
</evidence>